<dbReference type="PANTHER" id="PTHR31286:SF99">
    <property type="entry name" value="DUF4283 DOMAIN-CONTAINING PROTEIN"/>
    <property type="match status" value="1"/>
</dbReference>
<dbReference type="Proteomes" id="UP001151760">
    <property type="component" value="Unassembled WGS sequence"/>
</dbReference>
<dbReference type="InterPro" id="IPR040256">
    <property type="entry name" value="At4g02000-like"/>
</dbReference>
<reference evidence="3" key="1">
    <citation type="journal article" date="2022" name="Int. J. Mol. Sci.">
        <title>Draft Genome of Tanacetum Coccineum: Genomic Comparison of Closely Related Tanacetum-Family Plants.</title>
        <authorList>
            <person name="Yamashiro T."/>
            <person name="Shiraishi A."/>
            <person name="Nakayama K."/>
            <person name="Satake H."/>
        </authorList>
    </citation>
    <scope>NUCLEOTIDE SEQUENCE</scope>
</reference>
<sequence>MVPRAVLMKSCLVSLNTARQVNTAHPKITMNSARPMTNLSKSAHSTVKWLIHKNTTFKNSNFNQRVNTVKDKKFNTARPKEVVNAARLKVVVNAVKGNNVNAVKASACWVWKPKTNVLDHVSKHNSASITLKKFDYVDAQGRSNENTPNIAGSGPNWLFDIDALTKSMNYKPIVIGNQSNGNAGTKAFDDASKARMETVPGKDYILLPFTNKVNVIGGKTSIELPDDPNMPALEDIVYSDDDDDVGAEVDINNLDAFMHVSPILTTRVQKDHLVEQIIRDLNSAPQTRKKTKNLEEHGLQVKQKEDGIFISQDKYVTEILKKFGFNLMSKTASTPMETQKPLLKDEDSKEVDVYLYRSMIGSLMYLTSSRPDIILISWQCKKQIVVANSTTEAEYVVASSCCGQVLWIQNQLLETFKEARPEELKGWPETEYKAYEWEILPEMTRFTVFDHGDQTSRSLGLAACASLGAKNEVCLLCEERDCQHGIYTTGGVSRVDEMILARERSGFAEEKVWGDIPVVTGFWGGKEDFLGELAVWSPEDYGAWIFESKREWGERGVKEKSLDRNSMNTSSGISVSMESDDTINEDTPIVVASTVKDGVTPSVVDVMVEKEKMSSLEDTTVPGSFPSFTTPVTTTAGNDPGKGNGIDVVVSVDSIRAISERFANTAYGFFLGKKVAYPIVANYIRNTWGKYGLVRSMFSSSTGLFSFQFSSMDGLDVMLENGPWFIQNNPLILKKWHQNENLLKEDVSIVPVWVKLYGVPVTAFSKDGLSAISTKLGTPLMLDSYTSDTCMQSWGRSSYARVMIELRADVELKDNIVVDMPKITREGHYICNVRVEYEWKPPRCSSCKVFRHIHEECPKNTGAAEKKTVTPTNWVVAKYGLGVTVKKPSQTSRGVPVGPKMGFKPHKEYRHVPKKPIASPSGNMKKGAEPIIEATSSGSSFMNVDNSSSGTTPIIEKIRKFEDLLTSGQVILVDKDGNPLKKVEFLREENSEDEVALVDNDIARSMAYERGFGTQSLLEQWRDYGNGDYDDDPYNDDMYEDDQQMNLDIVLEFDETLKQLKEVSSMVAHTTRHGRTLEC</sequence>
<feature type="domain" description="DUF4283" evidence="2">
    <location>
        <begin position="660"/>
        <end position="741"/>
    </location>
</feature>
<gene>
    <name evidence="3" type="ORF">Tco_0800934</name>
</gene>
<accession>A0ABQ4ZXF1</accession>
<evidence type="ECO:0000256" key="1">
    <source>
        <dbReference type="SAM" id="MobiDB-lite"/>
    </source>
</evidence>
<dbReference type="EMBL" id="BQNB010011696">
    <property type="protein sequence ID" value="GJS93966.1"/>
    <property type="molecule type" value="Genomic_DNA"/>
</dbReference>
<name>A0ABQ4ZXF1_9ASTR</name>
<organism evidence="3 4">
    <name type="scientific">Tanacetum coccineum</name>
    <dbReference type="NCBI Taxonomy" id="301880"/>
    <lineage>
        <taxon>Eukaryota</taxon>
        <taxon>Viridiplantae</taxon>
        <taxon>Streptophyta</taxon>
        <taxon>Embryophyta</taxon>
        <taxon>Tracheophyta</taxon>
        <taxon>Spermatophyta</taxon>
        <taxon>Magnoliopsida</taxon>
        <taxon>eudicotyledons</taxon>
        <taxon>Gunneridae</taxon>
        <taxon>Pentapetalae</taxon>
        <taxon>asterids</taxon>
        <taxon>campanulids</taxon>
        <taxon>Asterales</taxon>
        <taxon>Asteraceae</taxon>
        <taxon>Asteroideae</taxon>
        <taxon>Anthemideae</taxon>
        <taxon>Anthemidinae</taxon>
        <taxon>Tanacetum</taxon>
    </lineage>
</organism>
<evidence type="ECO:0000313" key="4">
    <source>
        <dbReference type="Proteomes" id="UP001151760"/>
    </source>
</evidence>
<reference evidence="3" key="2">
    <citation type="submission" date="2022-01" db="EMBL/GenBank/DDBJ databases">
        <authorList>
            <person name="Yamashiro T."/>
            <person name="Shiraishi A."/>
            <person name="Satake H."/>
            <person name="Nakayama K."/>
        </authorList>
    </citation>
    <scope>NUCLEOTIDE SEQUENCE</scope>
</reference>
<keyword evidence="4" id="KW-1185">Reference proteome</keyword>
<dbReference type="Pfam" id="PF14111">
    <property type="entry name" value="DUF4283"/>
    <property type="match status" value="1"/>
</dbReference>
<evidence type="ECO:0000259" key="2">
    <source>
        <dbReference type="Pfam" id="PF14111"/>
    </source>
</evidence>
<feature type="region of interest" description="Disordered" evidence="1">
    <location>
        <begin position="888"/>
        <end position="907"/>
    </location>
</feature>
<dbReference type="InterPro" id="IPR025558">
    <property type="entry name" value="DUF4283"/>
</dbReference>
<dbReference type="PANTHER" id="PTHR31286">
    <property type="entry name" value="GLYCINE-RICH CELL WALL STRUCTURAL PROTEIN 1.8-LIKE"/>
    <property type="match status" value="1"/>
</dbReference>
<evidence type="ECO:0000313" key="3">
    <source>
        <dbReference type="EMBL" id="GJS93966.1"/>
    </source>
</evidence>
<protein>
    <submittedName>
        <fullName evidence="3">Zinc finger, CCHC-type containing protein</fullName>
    </submittedName>
</protein>
<proteinExistence type="predicted"/>
<comment type="caution">
    <text evidence="3">The sequence shown here is derived from an EMBL/GenBank/DDBJ whole genome shotgun (WGS) entry which is preliminary data.</text>
</comment>